<dbReference type="OrthoDB" id="5487947at2"/>
<reference evidence="6 7" key="1">
    <citation type="submission" date="2016-12" db="EMBL/GenBank/DDBJ databases">
        <authorList>
            <person name="Song W.-J."/>
            <person name="Kurnit D.M."/>
        </authorList>
    </citation>
    <scope>NUCLEOTIDE SEQUENCE [LARGE SCALE GENOMIC DNA]</scope>
    <source>
        <strain evidence="6 7">DSM 18488</strain>
    </source>
</reference>
<feature type="modified residue" description="4-aspartylphosphate" evidence="4">
    <location>
        <position position="54"/>
    </location>
</feature>
<accession>A0A1M7Y7B2</accession>
<dbReference type="GO" id="GO:0000160">
    <property type="term" value="P:phosphorelay signal transduction system"/>
    <property type="evidence" value="ECO:0007669"/>
    <property type="project" value="InterPro"/>
</dbReference>
<dbReference type="Pfam" id="PF07238">
    <property type="entry name" value="PilZ"/>
    <property type="match status" value="1"/>
</dbReference>
<evidence type="ECO:0000259" key="5">
    <source>
        <dbReference type="PROSITE" id="PS50110"/>
    </source>
</evidence>
<dbReference type="InterPro" id="IPR011006">
    <property type="entry name" value="CheY-like_superfamily"/>
</dbReference>
<dbReference type="Gene3D" id="2.30.110.10">
    <property type="entry name" value="Electron Transport, Fmn-binding Protein, Chain A"/>
    <property type="match status" value="1"/>
</dbReference>
<evidence type="ECO:0000256" key="3">
    <source>
        <dbReference type="ARBA" id="ARBA00023143"/>
    </source>
</evidence>
<name>A0A1M7Y7B2_9BACT</name>
<evidence type="ECO:0000256" key="1">
    <source>
        <dbReference type="ARBA" id="ARBA00022636"/>
    </source>
</evidence>
<evidence type="ECO:0000313" key="7">
    <source>
        <dbReference type="Proteomes" id="UP000184603"/>
    </source>
</evidence>
<keyword evidence="1" id="KW-0973">c-di-GMP</keyword>
<dbReference type="GO" id="GO:0035438">
    <property type="term" value="F:cyclic-di-GMP binding"/>
    <property type="evidence" value="ECO:0007669"/>
    <property type="project" value="InterPro"/>
</dbReference>
<dbReference type="Pfam" id="PF12945">
    <property type="entry name" value="PilZNR"/>
    <property type="match status" value="1"/>
</dbReference>
<dbReference type="EMBL" id="FRFE01000010">
    <property type="protein sequence ID" value="SHO48519.1"/>
    <property type="molecule type" value="Genomic_DNA"/>
</dbReference>
<sequence length="455" mass="51305">MKKIIVISYANNDQEALAGILGQSPDQYELQFAQDAQQAFRLATENDADAIIYDLASYPDGQLDHLARLSSRLPYVPSIAIIDEEAKDADAVLRSGVSRCVTRPIQVEKFLHHVRELLRMSTSGQVRGIPVHSLLQMLESDEKTCTLKVQSKDNSGLIFVKQGTVVAAETADQQNEDAIYSIIDWDEPAVELRYFNGMRPPAIQRPLISLIMESFRLKDERDSLNEKQEAQNKPRLELKHLSTAGNRISLDIGAKIKLEFDKMDTPLVSTMVGMIPNEYLIVTTPAPISMVQSELNSESWIIVKYLHMGRLCMFRTQLLKAINDPHDLLFLDYPPAIHYHELRRAKRTSIFIPCTLHLLRGPELYGVLIDLSALGCLCQIKAKGNAEIPSLDIETKIQLRCLLPGLKEDQELTAVVKNFRRSATETRIGLEFVGLQDYLKEVIEKYVYSVESIIG</sequence>
<gene>
    <name evidence="6" type="ORF">SAMN02745220_02344</name>
</gene>
<dbReference type="InterPro" id="IPR009875">
    <property type="entry name" value="PilZ_domain"/>
</dbReference>
<keyword evidence="2" id="KW-0547">Nucleotide-binding</keyword>
<organism evidence="6 7">
    <name type="scientific">Desulfopila aestuarii DSM 18488</name>
    <dbReference type="NCBI Taxonomy" id="1121416"/>
    <lineage>
        <taxon>Bacteria</taxon>
        <taxon>Pseudomonadati</taxon>
        <taxon>Thermodesulfobacteriota</taxon>
        <taxon>Desulfobulbia</taxon>
        <taxon>Desulfobulbales</taxon>
        <taxon>Desulfocapsaceae</taxon>
        <taxon>Desulfopila</taxon>
    </lineage>
</organism>
<dbReference type="PROSITE" id="PS50110">
    <property type="entry name" value="RESPONSE_REGULATORY"/>
    <property type="match status" value="1"/>
</dbReference>
<evidence type="ECO:0000313" key="6">
    <source>
        <dbReference type="EMBL" id="SHO48519.1"/>
    </source>
</evidence>
<keyword evidence="4" id="KW-0597">Phosphoprotein</keyword>
<proteinExistence type="predicted"/>
<feature type="domain" description="Response regulatory" evidence="5">
    <location>
        <begin position="3"/>
        <end position="118"/>
    </location>
</feature>
<dbReference type="Gene3D" id="2.40.10.220">
    <property type="entry name" value="predicted glycosyltransferase like domains"/>
    <property type="match status" value="1"/>
</dbReference>
<dbReference type="Gene3D" id="3.40.50.2300">
    <property type="match status" value="1"/>
</dbReference>
<keyword evidence="7" id="KW-1185">Reference proteome</keyword>
<dbReference type="InterPro" id="IPR001789">
    <property type="entry name" value="Sig_transdc_resp-reg_receiver"/>
</dbReference>
<evidence type="ECO:0000256" key="4">
    <source>
        <dbReference type="PROSITE-ProRule" id="PRU00169"/>
    </source>
</evidence>
<dbReference type="RefSeq" id="WP_073613639.1">
    <property type="nucleotide sequence ID" value="NZ_FRFE01000010.1"/>
</dbReference>
<dbReference type="AlphaFoldDB" id="A0A1M7Y7B2"/>
<dbReference type="SUPFAM" id="SSF141371">
    <property type="entry name" value="PilZ domain-like"/>
    <property type="match status" value="2"/>
</dbReference>
<dbReference type="InterPro" id="IPR009926">
    <property type="entry name" value="T3SS_YcgR_PilZN"/>
</dbReference>
<dbReference type="STRING" id="1121416.SAMN02745220_02344"/>
<keyword evidence="3" id="KW-0975">Bacterial flagellum</keyword>
<dbReference type="Proteomes" id="UP000184603">
    <property type="component" value="Unassembled WGS sequence"/>
</dbReference>
<dbReference type="InterPro" id="IPR012349">
    <property type="entry name" value="Split_barrel_FMN-bd"/>
</dbReference>
<evidence type="ECO:0000256" key="2">
    <source>
        <dbReference type="ARBA" id="ARBA00022741"/>
    </source>
</evidence>
<protein>
    <submittedName>
        <fullName evidence="6">PilZ domain-containing protein</fullName>
    </submittedName>
</protein>
<dbReference type="SUPFAM" id="SSF52172">
    <property type="entry name" value="CheY-like"/>
    <property type="match status" value="1"/>
</dbReference>
<dbReference type="Pfam" id="PF14332">
    <property type="entry name" value="DUF4388"/>
    <property type="match status" value="1"/>
</dbReference>
<dbReference type="InterPro" id="IPR025497">
    <property type="entry name" value="PatA-like_N"/>
</dbReference>